<gene>
    <name evidence="2" type="ORF">H3146_22615</name>
    <name evidence="3" type="ORF">H3147_25070</name>
</gene>
<evidence type="ECO:0000313" key="4">
    <source>
        <dbReference type="Proteomes" id="UP000517765"/>
    </source>
</evidence>
<evidence type="ECO:0000313" key="5">
    <source>
        <dbReference type="Proteomes" id="UP000525686"/>
    </source>
</evidence>
<dbReference type="RefSeq" id="WP_181355292.1">
    <property type="nucleotide sequence ID" value="NZ_JABJWZ010000298.1"/>
</dbReference>
<reference evidence="4 5" key="1">
    <citation type="submission" date="2020-05" db="EMBL/GenBank/DDBJ databases">
        <title>Classification of alakaliphilic streptomycetes isolated from an alkaline soil next to Lonar Crater, India and a proposal for the recognition of Streptomyces alkaliterrae sp. nov.</title>
        <authorList>
            <person name="Golinska P."/>
        </authorList>
    </citation>
    <scope>NUCLEOTIDE SEQUENCE [LARGE SCALE GENOMIC DNA]</scope>
    <source>
        <strain evidence="5">OF3</strain>
        <strain evidence="4">OF8</strain>
    </source>
</reference>
<dbReference type="Proteomes" id="UP000525686">
    <property type="component" value="Unassembled WGS sequence"/>
</dbReference>
<reference evidence="2" key="2">
    <citation type="journal article" name="Syst. Appl. Microbiol.">
        <title>Streptomyces alkaliterrae sp. nov., isolated from an alkaline soil, and emended descriptions of Streptomyces alkaliphilus, Streptomyces calidiresistens and Streptomyces durbertensis.</title>
        <authorList>
            <person name="Swiecimska M."/>
            <person name="Golinska P."/>
            <person name="Nouioui I."/>
            <person name="Wypij M."/>
            <person name="Rai M."/>
            <person name="Sangal V."/>
            <person name="Goodfellow M."/>
        </authorList>
    </citation>
    <scope>NUCLEOTIDE SEQUENCE</scope>
    <source>
        <strain evidence="2">OF3</strain>
        <strain evidence="3">OF8</strain>
    </source>
</reference>
<organism evidence="2 5">
    <name type="scientific">Streptomyces alkaliterrae</name>
    <dbReference type="NCBI Taxonomy" id="2213162"/>
    <lineage>
        <taxon>Bacteria</taxon>
        <taxon>Bacillati</taxon>
        <taxon>Actinomycetota</taxon>
        <taxon>Actinomycetes</taxon>
        <taxon>Kitasatosporales</taxon>
        <taxon>Streptomycetaceae</taxon>
        <taxon>Streptomyces</taxon>
    </lineage>
</organism>
<sequence length="66" mass="6594">MGVGVGEGSGGGVWLLAGWGVSGASGATGLTRYSGTATRAVARHATPTPVAVRSTRRRDAARRISV</sequence>
<evidence type="ECO:0000313" key="3">
    <source>
        <dbReference type="EMBL" id="MBB1262052.1"/>
    </source>
</evidence>
<proteinExistence type="predicted"/>
<feature type="compositionally biased region" description="Basic and acidic residues" evidence="1">
    <location>
        <begin position="57"/>
        <end position="66"/>
    </location>
</feature>
<comment type="caution">
    <text evidence="2">The sequence shown here is derived from an EMBL/GenBank/DDBJ whole genome shotgun (WGS) entry which is preliminary data.</text>
</comment>
<feature type="region of interest" description="Disordered" evidence="1">
    <location>
        <begin position="46"/>
        <end position="66"/>
    </location>
</feature>
<dbReference type="EMBL" id="JABJXA010000248">
    <property type="protein sequence ID" value="MBB1262052.1"/>
    <property type="molecule type" value="Genomic_DNA"/>
</dbReference>
<protein>
    <submittedName>
        <fullName evidence="2">Uncharacterized protein</fullName>
    </submittedName>
</protein>
<dbReference type="Proteomes" id="UP000517765">
    <property type="component" value="Unassembled WGS sequence"/>
</dbReference>
<accession>A0A7W3WPH4</accession>
<name>A0A7W3WPH4_9ACTN</name>
<dbReference type="AlphaFoldDB" id="A0A7W3WPH4"/>
<evidence type="ECO:0000313" key="2">
    <source>
        <dbReference type="EMBL" id="MBB1256129.1"/>
    </source>
</evidence>
<evidence type="ECO:0000256" key="1">
    <source>
        <dbReference type="SAM" id="MobiDB-lite"/>
    </source>
</evidence>
<dbReference type="EMBL" id="JABJWZ010000298">
    <property type="protein sequence ID" value="MBB1256129.1"/>
    <property type="molecule type" value="Genomic_DNA"/>
</dbReference>